<dbReference type="InterPro" id="IPR052026">
    <property type="entry name" value="ExeA_AAA_ATPase_DNA-bind"/>
</dbReference>
<reference evidence="2 3" key="1">
    <citation type="submission" date="2019-08" db="EMBL/GenBank/DDBJ databases">
        <authorList>
            <person name="Peeters C."/>
        </authorList>
    </citation>
    <scope>NUCLEOTIDE SEQUENCE [LARGE SCALE GENOMIC DNA]</scope>
    <source>
        <strain evidence="2 3">LMG 31106</strain>
    </source>
</reference>
<dbReference type="Pfam" id="PF13401">
    <property type="entry name" value="AAA_22"/>
    <property type="match status" value="1"/>
</dbReference>
<dbReference type="InterPro" id="IPR003593">
    <property type="entry name" value="AAA+_ATPase"/>
</dbReference>
<dbReference type="OrthoDB" id="9783370at2"/>
<dbReference type="InterPro" id="IPR049945">
    <property type="entry name" value="AAA_22"/>
</dbReference>
<dbReference type="AlphaFoldDB" id="A0A5E4YH67"/>
<gene>
    <name evidence="2" type="ORF">PCE31106_04488</name>
</gene>
<evidence type="ECO:0000313" key="2">
    <source>
        <dbReference type="EMBL" id="VVE47802.1"/>
    </source>
</evidence>
<dbReference type="PANTHER" id="PTHR35894">
    <property type="entry name" value="GENERAL SECRETION PATHWAY PROTEIN A-RELATED"/>
    <property type="match status" value="1"/>
</dbReference>
<dbReference type="CDD" id="cd00009">
    <property type="entry name" value="AAA"/>
    <property type="match status" value="1"/>
</dbReference>
<accession>A0A5E4YH67</accession>
<dbReference type="GO" id="GO:0016887">
    <property type="term" value="F:ATP hydrolysis activity"/>
    <property type="evidence" value="ECO:0007669"/>
    <property type="project" value="InterPro"/>
</dbReference>
<evidence type="ECO:0000259" key="1">
    <source>
        <dbReference type="SMART" id="SM00382"/>
    </source>
</evidence>
<dbReference type="PANTHER" id="PTHR35894:SF1">
    <property type="entry name" value="PHOSPHORIBULOKINASE _ URIDINE KINASE FAMILY"/>
    <property type="match status" value="1"/>
</dbReference>
<feature type="domain" description="AAA+ ATPase" evidence="1">
    <location>
        <begin position="39"/>
        <end position="186"/>
    </location>
</feature>
<dbReference type="SMART" id="SM00382">
    <property type="entry name" value="AAA"/>
    <property type="match status" value="1"/>
</dbReference>
<name>A0A5E4YH67_9BURK</name>
<dbReference type="SUPFAM" id="SSF52540">
    <property type="entry name" value="P-loop containing nucleoside triphosphate hydrolases"/>
    <property type="match status" value="1"/>
</dbReference>
<organism evidence="2 3">
    <name type="scientific">Pandoraea cepalis</name>
    <dbReference type="NCBI Taxonomy" id="2508294"/>
    <lineage>
        <taxon>Bacteria</taxon>
        <taxon>Pseudomonadati</taxon>
        <taxon>Pseudomonadota</taxon>
        <taxon>Betaproteobacteria</taxon>
        <taxon>Burkholderiales</taxon>
        <taxon>Burkholderiaceae</taxon>
        <taxon>Pandoraea</taxon>
    </lineage>
</organism>
<evidence type="ECO:0000313" key="3">
    <source>
        <dbReference type="Proteomes" id="UP000384354"/>
    </source>
</evidence>
<sequence>MRVEVMQHFGLTLAFNQAGYYETEHHKELMKDIRGAIGEGRLIAVCGVVGSGKTVLLRRLQQALDEEKKVTVSKSLAIEKQSIKLATLISALFYDLSADKQVQIPKQGERRERQLQELVKKGKRPIVLFVDEAHDLNGHTLTGLKRLMELVEDGGGLLSVVLAGHPKLRNDLRRPTMEEIGYRTDVFSLDGIAGAQREYIKWLLATCSGGQIETNAILTEDAIDVLASKLRTPLQVELHLSLALEAAYQAGEQPVTASVVESVLSRQIDDLEPTLTRHGYRTKDLVELFDAKATEIKAMFNNTLEPTRSTELREKMLRAGLPI</sequence>
<dbReference type="EMBL" id="CABPSL010000027">
    <property type="protein sequence ID" value="VVE47802.1"/>
    <property type="molecule type" value="Genomic_DNA"/>
</dbReference>
<dbReference type="Proteomes" id="UP000384354">
    <property type="component" value="Unassembled WGS sequence"/>
</dbReference>
<dbReference type="RefSeq" id="WP_150564722.1">
    <property type="nucleotide sequence ID" value="NZ_CABPSL010000027.1"/>
</dbReference>
<protein>
    <recommendedName>
        <fullName evidence="1">AAA+ ATPase domain-containing protein</fullName>
    </recommendedName>
</protein>
<proteinExistence type="predicted"/>
<dbReference type="InterPro" id="IPR027417">
    <property type="entry name" value="P-loop_NTPase"/>
</dbReference>
<dbReference type="Gene3D" id="3.40.50.300">
    <property type="entry name" value="P-loop containing nucleotide triphosphate hydrolases"/>
    <property type="match status" value="1"/>
</dbReference>